<dbReference type="InterPro" id="IPR001753">
    <property type="entry name" value="Enoyl-CoA_hydra/iso"/>
</dbReference>
<dbReference type="InterPro" id="IPR029045">
    <property type="entry name" value="ClpP/crotonase-like_dom_sf"/>
</dbReference>
<dbReference type="SUPFAM" id="SSF52096">
    <property type="entry name" value="ClpP/crotonase"/>
    <property type="match status" value="1"/>
</dbReference>
<protein>
    <submittedName>
        <fullName evidence="5">Enoyl-CoA hydratase</fullName>
    </submittedName>
</protein>
<dbReference type="GO" id="GO:0004165">
    <property type="term" value="F:delta(3)-delta(2)-enoyl-CoA isomerase activity"/>
    <property type="evidence" value="ECO:0007669"/>
    <property type="project" value="UniProtKB-ARBA"/>
</dbReference>
<evidence type="ECO:0000256" key="4">
    <source>
        <dbReference type="ARBA" id="ARBA00023235"/>
    </source>
</evidence>
<organism evidence="5 6">
    <name type="scientific">Brevundimonas subvibrioides</name>
    <dbReference type="NCBI Taxonomy" id="74313"/>
    <lineage>
        <taxon>Bacteria</taxon>
        <taxon>Pseudomonadati</taxon>
        <taxon>Pseudomonadota</taxon>
        <taxon>Alphaproteobacteria</taxon>
        <taxon>Caulobacterales</taxon>
        <taxon>Caulobacteraceae</taxon>
        <taxon>Brevundimonas</taxon>
    </lineage>
</organism>
<dbReference type="PANTHER" id="PTHR43684">
    <property type="match status" value="1"/>
</dbReference>
<name>A0A258FFX9_9CAUL</name>
<reference evidence="5 6" key="1">
    <citation type="submission" date="2017-03" db="EMBL/GenBank/DDBJ databases">
        <title>Lifting the veil on microbial sulfur biogeochemistry in mining wastewaters.</title>
        <authorList>
            <person name="Kantor R.S."/>
            <person name="Colenbrander Nelson T."/>
            <person name="Marshall S."/>
            <person name="Bennett D."/>
            <person name="Apte S."/>
            <person name="Camacho D."/>
            <person name="Thomas B.C."/>
            <person name="Warren L.A."/>
            <person name="Banfield J.F."/>
        </authorList>
    </citation>
    <scope>NUCLEOTIDE SEQUENCE [LARGE SCALE GENOMIC DNA]</scope>
    <source>
        <strain evidence="5">32-69-9</strain>
    </source>
</reference>
<sequence>MNAAVQLDVQDGVALMTLSRPETGNAVSQDVADGLLAAALVCESDDKVRSVLLTAQGTAFCVGGDVRAFAEAGDGMPSLVRRLTASLHMAVARLARMDKPLVTAVNGAAAGAGLGLAVLGDIALAARSAKFTAAYGALGLTPDAGATWLLPRLVGLRQAQRLLLLNERIDAVEAERIGLITQVVEDNALAAEALERASRLAKAPRRAFGRTRGLLYAAMANGLETQLELEAQSIAEAAGSGEGHEGVAAFVSRRSADFGSI</sequence>
<evidence type="ECO:0000313" key="6">
    <source>
        <dbReference type="Proteomes" id="UP000215595"/>
    </source>
</evidence>
<dbReference type="Gene3D" id="3.90.226.10">
    <property type="entry name" value="2-enoyl-CoA Hydratase, Chain A, domain 1"/>
    <property type="match status" value="1"/>
</dbReference>
<comment type="caution">
    <text evidence="5">The sequence shown here is derived from an EMBL/GenBank/DDBJ whole genome shotgun (WGS) entry which is preliminary data.</text>
</comment>
<dbReference type="PANTHER" id="PTHR43684:SF1">
    <property type="entry name" value="ENOYL-COA DELTA ISOMERASE 2"/>
    <property type="match status" value="1"/>
</dbReference>
<dbReference type="Pfam" id="PF00378">
    <property type="entry name" value="ECH_1"/>
    <property type="match status" value="1"/>
</dbReference>
<gene>
    <name evidence="5" type="ORF">B7Z01_13135</name>
</gene>
<dbReference type="EMBL" id="NCEB01000035">
    <property type="protein sequence ID" value="OYX31117.1"/>
    <property type="molecule type" value="Genomic_DNA"/>
</dbReference>
<dbReference type="AlphaFoldDB" id="A0A258FFX9"/>
<keyword evidence="4" id="KW-0413">Isomerase</keyword>
<dbReference type="Gene3D" id="1.10.12.10">
    <property type="entry name" value="Lyase 2-enoyl-coa Hydratase, Chain A, domain 2"/>
    <property type="match status" value="1"/>
</dbReference>
<evidence type="ECO:0000256" key="1">
    <source>
        <dbReference type="ARBA" id="ARBA00004275"/>
    </source>
</evidence>
<keyword evidence="3" id="KW-0576">Peroxisome</keyword>
<comment type="similarity">
    <text evidence="2">Belongs to the enoyl-CoA hydratase/isomerase family.</text>
</comment>
<comment type="subcellular location">
    <subcellularLocation>
        <location evidence="1">Peroxisome</location>
    </subcellularLocation>
</comment>
<dbReference type="Proteomes" id="UP000215595">
    <property type="component" value="Unassembled WGS sequence"/>
</dbReference>
<evidence type="ECO:0000256" key="3">
    <source>
        <dbReference type="ARBA" id="ARBA00023140"/>
    </source>
</evidence>
<dbReference type="InterPro" id="IPR051053">
    <property type="entry name" value="ECH/Chromodomain_protein"/>
</dbReference>
<dbReference type="CDD" id="cd06558">
    <property type="entry name" value="crotonase-like"/>
    <property type="match status" value="1"/>
</dbReference>
<accession>A0A258FFX9</accession>
<evidence type="ECO:0000313" key="5">
    <source>
        <dbReference type="EMBL" id="OYX31117.1"/>
    </source>
</evidence>
<proteinExistence type="inferred from homology"/>
<evidence type="ECO:0000256" key="2">
    <source>
        <dbReference type="ARBA" id="ARBA00005254"/>
    </source>
</evidence>
<dbReference type="InterPro" id="IPR014748">
    <property type="entry name" value="Enoyl-CoA_hydra_C"/>
</dbReference>